<feature type="compositionally biased region" description="Polar residues" evidence="1">
    <location>
        <begin position="27"/>
        <end position="58"/>
    </location>
</feature>
<reference evidence="2 3" key="1">
    <citation type="submission" date="2020-03" db="EMBL/GenBank/DDBJ databases">
        <title>Draft Genome Sequence of Cudoniella acicularis.</title>
        <authorList>
            <person name="Buettner E."/>
            <person name="Kellner H."/>
        </authorList>
    </citation>
    <scope>NUCLEOTIDE SEQUENCE [LARGE SCALE GENOMIC DNA]</scope>
    <source>
        <strain evidence="2 3">DSM 108380</strain>
    </source>
</reference>
<protein>
    <submittedName>
        <fullName evidence="2">Uncharacterized protein</fullName>
    </submittedName>
</protein>
<dbReference type="AlphaFoldDB" id="A0A8H4RKR5"/>
<feature type="compositionally biased region" description="Low complexity" evidence="1">
    <location>
        <begin position="1"/>
        <end position="26"/>
    </location>
</feature>
<feature type="region of interest" description="Disordered" evidence="1">
    <location>
        <begin position="1"/>
        <end position="150"/>
    </location>
</feature>
<feature type="compositionally biased region" description="Polar residues" evidence="1">
    <location>
        <begin position="103"/>
        <end position="113"/>
    </location>
</feature>
<keyword evidence="3" id="KW-1185">Reference proteome</keyword>
<sequence length="211" mass="22514">MAPQTITTSIPTTSTSISPLPLHTTTNSSAIPTAPKTSPSTIPTNTNAQTKAIISSDTGAGGLARGAKVVGNTVRSLFRRKKAKKGEEEEEEEEDSKEEDVRNTPQEEMNADANTHDINQEQEQAQENAQSQSLDGEPVPVLELQDPSFDSYTGASEFDAYIATAGHEKAKKPSAFELASASYAPVTAFVDTDAKLKTKADLMPVISESED</sequence>
<organism evidence="2 3">
    <name type="scientific">Cudoniella acicularis</name>
    <dbReference type="NCBI Taxonomy" id="354080"/>
    <lineage>
        <taxon>Eukaryota</taxon>
        <taxon>Fungi</taxon>
        <taxon>Dikarya</taxon>
        <taxon>Ascomycota</taxon>
        <taxon>Pezizomycotina</taxon>
        <taxon>Leotiomycetes</taxon>
        <taxon>Helotiales</taxon>
        <taxon>Tricladiaceae</taxon>
        <taxon>Cudoniella</taxon>
    </lineage>
</organism>
<evidence type="ECO:0000313" key="3">
    <source>
        <dbReference type="Proteomes" id="UP000566819"/>
    </source>
</evidence>
<comment type="caution">
    <text evidence="2">The sequence shown here is derived from an EMBL/GenBank/DDBJ whole genome shotgun (WGS) entry which is preliminary data.</text>
</comment>
<dbReference type="Proteomes" id="UP000566819">
    <property type="component" value="Unassembled WGS sequence"/>
</dbReference>
<evidence type="ECO:0000313" key="2">
    <source>
        <dbReference type="EMBL" id="KAF4630843.1"/>
    </source>
</evidence>
<accession>A0A8H4RKR5</accession>
<evidence type="ECO:0000256" key="1">
    <source>
        <dbReference type="SAM" id="MobiDB-lite"/>
    </source>
</evidence>
<name>A0A8H4RKR5_9HELO</name>
<feature type="compositionally biased region" description="Acidic residues" evidence="1">
    <location>
        <begin position="88"/>
        <end position="98"/>
    </location>
</feature>
<dbReference type="EMBL" id="JAAMPI010000504">
    <property type="protein sequence ID" value="KAF4630843.1"/>
    <property type="molecule type" value="Genomic_DNA"/>
</dbReference>
<feature type="compositionally biased region" description="Low complexity" evidence="1">
    <location>
        <begin position="121"/>
        <end position="133"/>
    </location>
</feature>
<proteinExistence type="predicted"/>
<gene>
    <name evidence="2" type="ORF">G7Y89_g7289</name>
</gene>